<dbReference type="EMBL" id="KV878339">
    <property type="protein sequence ID" value="OJJ48743.1"/>
    <property type="molecule type" value="Genomic_DNA"/>
</dbReference>
<evidence type="ECO:0008006" key="3">
    <source>
        <dbReference type="Google" id="ProtNLM"/>
    </source>
</evidence>
<dbReference type="GO" id="GO:0005737">
    <property type="term" value="C:cytoplasm"/>
    <property type="evidence" value="ECO:0007669"/>
    <property type="project" value="TreeGrafter"/>
</dbReference>
<dbReference type="PANTHER" id="PTHR48100:SF1">
    <property type="entry name" value="HISTIDINE PHOSPHATASE FAMILY PROTEIN-RELATED"/>
    <property type="match status" value="1"/>
</dbReference>
<protein>
    <recommendedName>
        <fullName evidence="3">Phosphoglycerate mutase</fullName>
    </recommendedName>
</protein>
<proteinExistence type="predicted"/>
<dbReference type="GeneID" id="34615560"/>
<dbReference type="InterPro" id="IPR029033">
    <property type="entry name" value="His_PPase_superfam"/>
</dbReference>
<dbReference type="PANTHER" id="PTHR48100">
    <property type="entry name" value="BROAD-SPECIFICITY PHOSPHATASE YOR283W-RELATED"/>
    <property type="match status" value="1"/>
</dbReference>
<evidence type="ECO:0000313" key="2">
    <source>
        <dbReference type="Proteomes" id="UP000184188"/>
    </source>
</evidence>
<dbReference type="RefSeq" id="XP_022583253.1">
    <property type="nucleotide sequence ID" value="XM_022729096.1"/>
</dbReference>
<dbReference type="SUPFAM" id="SSF53254">
    <property type="entry name" value="Phosphoglycerate mutase-like"/>
    <property type="match status" value="1"/>
</dbReference>
<dbReference type="Pfam" id="PF00300">
    <property type="entry name" value="His_Phos_1"/>
    <property type="match status" value="1"/>
</dbReference>
<reference evidence="2" key="1">
    <citation type="journal article" date="2017" name="Genome Biol.">
        <title>Comparative genomics reveals high biological diversity and specific adaptations in the industrially and medically important fungal genus Aspergillus.</title>
        <authorList>
            <person name="de Vries R.P."/>
            <person name="Riley R."/>
            <person name="Wiebenga A."/>
            <person name="Aguilar-Osorio G."/>
            <person name="Amillis S."/>
            <person name="Uchima C.A."/>
            <person name="Anderluh G."/>
            <person name="Asadollahi M."/>
            <person name="Askin M."/>
            <person name="Barry K."/>
            <person name="Battaglia E."/>
            <person name="Bayram O."/>
            <person name="Benocci T."/>
            <person name="Braus-Stromeyer S.A."/>
            <person name="Caldana C."/>
            <person name="Canovas D."/>
            <person name="Cerqueira G.C."/>
            <person name="Chen F."/>
            <person name="Chen W."/>
            <person name="Choi C."/>
            <person name="Clum A."/>
            <person name="Dos Santos R.A."/>
            <person name="Damasio A.R."/>
            <person name="Diallinas G."/>
            <person name="Emri T."/>
            <person name="Fekete E."/>
            <person name="Flipphi M."/>
            <person name="Freyberg S."/>
            <person name="Gallo A."/>
            <person name="Gournas C."/>
            <person name="Habgood R."/>
            <person name="Hainaut M."/>
            <person name="Harispe M.L."/>
            <person name="Henrissat B."/>
            <person name="Hilden K.S."/>
            <person name="Hope R."/>
            <person name="Hossain A."/>
            <person name="Karabika E."/>
            <person name="Karaffa L."/>
            <person name="Karanyi Z."/>
            <person name="Krasevec N."/>
            <person name="Kuo A."/>
            <person name="Kusch H."/>
            <person name="LaButti K."/>
            <person name="Lagendijk E.L."/>
            <person name="Lapidus A."/>
            <person name="Levasseur A."/>
            <person name="Lindquist E."/>
            <person name="Lipzen A."/>
            <person name="Logrieco A.F."/>
            <person name="MacCabe A."/>
            <person name="Maekelae M.R."/>
            <person name="Malavazi I."/>
            <person name="Melin P."/>
            <person name="Meyer V."/>
            <person name="Mielnichuk N."/>
            <person name="Miskei M."/>
            <person name="Molnar A.P."/>
            <person name="Mule G."/>
            <person name="Ngan C.Y."/>
            <person name="Orejas M."/>
            <person name="Orosz E."/>
            <person name="Ouedraogo J.P."/>
            <person name="Overkamp K.M."/>
            <person name="Park H.-S."/>
            <person name="Perrone G."/>
            <person name="Piumi F."/>
            <person name="Punt P.J."/>
            <person name="Ram A.F."/>
            <person name="Ramon A."/>
            <person name="Rauscher S."/>
            <person name="Record E."/>
            <person name="Riano-Pachon D.M."/>
            <person name="Robert V."/>
            <person name="Roehrig J."/>
            <person name="Ruller R."/>
            <person name="Salamov A."/>
            <person name="Salih N.S."/>
            <person name="Samson R.A."/>
            <person name="Sandor E."/>
            <person name="Sanguinetti M."/>
            <person name="Schuetze T."/>
            <person name="Sepcic K."/>
            <person name="Shelest E."/>
            <person name="Sherlock G."/>
            <person name="Sophianopoulou V."/>
            <person name="Squina F.M."/>
            <person name="Sun H."/>
            <person name="Susca A."/>
            <person name="Todd R.B."/>
            <person name="Tsang A."/>
            <person name="Unkles S.E."/>
            <person name="van de Wiele N."/>
            <person name="van Rossen-Uffink D."/>
            <person name="Oliveira J.V."/>
            <person name="Vesth T.C."/>
            <person name="Visser J."/>
            <person name="Yu J.-H."/>
            <person name="Zhou M."/>
            <person name="Andersen M.R."/>
            <person name="Archer D.B."/>
            <person name="Baker S.E."/>
            <person name="Benoit I."/>
            <person name="Brakhage A.A."/>
            <person name="Braus G.H."/>
            <person name="Fischer R."/>
            <person name="Frisvad J.C."/>
            <person name="Goldman G.H."/>
            <person name="Houbraken J."/>
            <person name="Oakley B."/>
            <person name="Pocsi I."/>
            <person name="Scazzocchio C."/>
            <person name="Seiboth B."/>
            <person name="vanKuyk P.A."/>
            <person name="Wortman J."/>
            <person name="Dyer P.S."/>
            <person name="Grigoriev I.V."/>
        </authorList>
    </citation>
    <scope>NUCLEOTIDE SEQUENCE [LARGE SCALE GENOMIC DNA]</scope>
    <source>
        <strain evidence="2">CBS 506.65</strain>
    </source>
</reference>
<dbReference type="OrthoDB" id="496981at2759"/>
<organism evidence="1 2">
    <name type="scientific">Penicilliopsis zonata CBS 506.65</name>
    <dbReference type="NCBI Taxonomy" id="1073090"/>
    <lineage>
        <taxon>Eukaryota</taxon>
        <taxon>Fungi</taxon>
        <taxon>Dikarya</taxon>
        <taxon>Ascomycota</taxon>
        <taxon>Pezizomycotina</taxon>
        <taxon>Eurotiomycetes</taxon>
        <taxon>Eurotiomycetidae</taxon>
        <taxon>Eurotiales</taxon>
        <taxon>Aspergillaceae</taxon>
        <taxon>Penicilliopsis</taxon>
    </lineage>
</organism>
<dbReference type="CDD" id="cd07067">
    <property type="entry name" value="HP_PGM_like"/>
    <property type="match status" value="1"/>
</dbReference>
<accession>A0A1L9SNQ8</accession>
<evidence type="ECO:0000313" key="1">
    <source>
        <dbReference type="EMBL" id="OJJ48743.1"/>
    </source>
</evidence>
<dbReference type="GO" id="GO:0016791">
    <property type="term" value="F:phosphatase activity"/>
    <property type="evidence" value="ECO:0007669"/>
    <property type="project" value="TreeGrafter"/>
</dbReference>
<dbReference type="InterPro" id="IPR050275">
    <property type="entry name" value="PGM_Phosphatase"/>
</dbReference>
<keyword evidence="2" id="KW-1185">Reference proteome</keyword>
<name>A0A1L9SNQ8_9EURO</name>
<dbReference type="SMART" id="SM00855">
    <property type="entry name" value="PGAM"/>
    <property type="match status" value="1"/>
</dbReference>
<gene>
    <name evidence="1" type="ORF">ASPZODRAFT_62658</name>
</gene>
<dbReference type="InterPro" id="IPR013078">
    <property type="entry name" value="His_Pase_superF_clade-1"/>
</dbReference>
<dbReference type="VEuPathDB" id="FungiDB:ASPZODRAFT_62658"/>
<sequence length="332" mass="36826">MMGGEQHAESYLELSNVPGYFLQDEEATDPAKFDYTSNFGLIERPYGTDADFDPDGRQTQWQRFEQHIRQLNAESDATTSYRVLFLGRHGQGYHNVAEDFYGTEAWDCYWSLQEGDEKGTWIDAHLTPLGVAQAQTAHSAWESQLAQGIPIPQSFYVSPLNRCLATANVTFSGLNVGFEPIIKENIRETIGLHTCDKRSTKAEIAAEYPLYTFEEGFTETDPLWDAQLRESNSARDARLLQAVREIVAGDSNIFISLTAHSGAITSILKVTGHRPFALTTGGVIPVVVMVRNVHGRAPVMEIEPPTTAPKCIAEEEVKQGVRTSVEIVGLDV</sequence>
<dbReference type="Gene3D" id="3.40.50.1240">
    <property type="entry name" value="Phosphoglycerate mutase-like"/>
    <property type="match status" value="1"/>
</dbReference>
<dbReference type="Proteomes" id="UP000184188">
    <property type="component" value="Unassembled WGS sequence"/>
</dbReference>
<dbReference type="AlphaFoldDB" id="A0A1L9SNQ8"/>